<gene>
    <name evidence="1" type="ORF">KC19_6G081100</name>
</gene>
<dbReference type="AlphaFoldDB" id="A0A8T0HF96"/>
<sequence>MLGKAKMTLSSIAIDKVAPTRDESKLEHAFTVKAKVSVRGRKLGAVSGEGIESLVLEWKETIDWFERRADGTWQPKGSEKKDMYALNHLSNTFKNWEDMRYWFATVAELNQPPAALTAAVGKVTSTADKDKAAKHWIAENGLEWTIPITDRPALGLKPAASSGGGGGASLVTSNSRRRVIHFDIGFKGSSTRATATQILETADGKPTIHKFIVPGIKKADADDSNKVSAWRAEFGKR</sequence>
<accession>A0A8T0HF96</accession>
<name>A0A8T0HF96_CERPU</name>
<evidence type="ECO:0000313" key="1">
    <source>
        <dbReference type="EMBL" id="KAG0569297.1"/>
    </source>
</evidence>
<protein>
    <submittedName>
        <fullName evidence="1">Uncharacterized protein</fullName>
    </submittedName>
</protein>
<dbReference type="EMBL" id="CM026427">
    <property type="protein sequence ID" value="KAG0569297.1"/>
    <property type="molecule type" value="Genomic_DNA"/>
</dbReference>
<comment type="caution">
    <text evidence="1">The sequence shown here is derived from an EMBL/GenBank/DDBJ whole genome shotgun (WGS) entry which is preliminary data.</text>
</comment>
<organism evidence="1 2">
    <name type="scientific">Ceratodon purpureus</name>
    <name type="common">Fire moss</name>
    <name type="synonym">Dicranum purpureum</name>
    <dbReference type="NCBI Taxonomy" id="3225"/>
    <lineage>
        <taxon>Eukaryota</taxon>
        <taxon>Viridiplantae</taxon>
        <taxon>Streptophyta</taxon>
        <taxon>Embryophyta</taxon>
        <taxon>Bryophyta</taxon>
        <taxon>Bryophytina</taxon>
        <taxon>Bryopsida</taxon>
        <taxon>Dicranidae</taxon>
        <taxon>Pseudoditrichales</taxon>
        <taxon>Ditrichaceae</taxon>
        <taxon>Ceratodon</taxon>
    </lineage>
</organism>
<dbReference type="Proteomes" id="UP000822688">
    <property type="component" value="Chromosome 6"/>
</dbReference>
<proteinExistence type="predicted"/>
<evidence type="ECO:0000313" key="2">
    <source>
        <dbReference type="Proteomes" id="UP000822688"/>
    </source>
</evidence>
<keyword evidence="2" id="KW-1185">Reference proteome</keyword>
<reference evidence="1 2" key="1">
    <citation type="submission" date="2020-06" db="EMBL/GenBank/DDBJ databases">
        <title>WGS assembly of Ceratodon purpureus strain R40.</title>
        <authorList>
            <person name="Carey S.B."/>
            <person name="Jenkins J."/>
            <person name="Shu S."/>
            <person name="Lovell J.T."/>
            <person name="Sreedasyam A."/>
            <person name="Maumus F."/>
            <person name="Tiley G.P."/>
            <person name="Fernandez-Pozo N."/>
            <person name="Barry K."/>
            <person name="Chen C."/>
            <person name="Wang M."/>
            <person name="Lipzen A."/>
            <person name="Daum C."/>
            <person name="Saski C.A."/>
            <person name="Payton A.C."/>
            <person name="Mcbreen J.C."/>
            <person name="Conrad R.E."/>
            <person name="Kollar L.M."/>
            <person name="Olsson S."/>
            <person name="Huttunen S."/>
            <person name="Landis J.B."/>
            <person name="Wickett N.J."/>
            <person name="Johnson M.G."/>
            <person name="Rensing S.A."/>
            <person name="Grimwood J."/>
            <person name="Schmutz J."/>
            <person name="Mcdaniel S.F."/>
        </authorList>
    </citation>
    <scope>NUCLEOTIDE SEQUENCE [LARGE SCALE GENOMIC DNA]</scope>
    <source>
        <strain evidence="1 2">R40</strain>
    </source>
</reference>
<dbReference type="OrthoDB" id="10375702at2759"/>